<comment type="caution">
    <text evidence="2">The sequence shown here is derived from an EMBL/GenBank/DDBJ whole genome shotgun (WGS) entry which is preliminary data.</text>
</comment>
<dbReference type="EMBL" id="JACZDF010000012">
    <property type="protein sequence ID" value="MBD9700477.1"/>
    <property type="molecule type" value="Genomic_DNA"/>
</dbReference>
<reference evidence="2 3" key="1">
    <citation type="submission" date="2020-09" db="EMBL/GenBank/DDBJ databases">
        <title>Flavimobilis rhizosphaerae sp. nov., isolated from rhizosphere soil of Spartina alterniflora.</title>
        <authorList>
            <person name="Hanqin C."/>
        </authorList>
    </citation>
    <scope>NUCLEOTIDE SEQUENCE [LARGE SCALE GENOMIC DNA]</scope>
    <source>
        <strain evidence="2 3">GY 10621</strain>
    </source>
</reference>
<organism evidence="2 3">
    <name type="scientific">Flavimobilis rhizosphaerae</name>
    <dbReference type="NCBI Taxonomy" id="2775421"/>
    <lineage>
        <taxon>Bacteria</taxon>
        <taxon>Bacillati</taxon>
        <taxon>Actinomycetota</taxon>
        <taxon>Actinomycetes</taxon>
        <taxon>Micrococcales</taxon>
        <taxon>Jonesiaceae</taxon>
        <taxon>Flavimobilis</taxon>
    </lineage>
</organism>
<feature type="region of interest" description="Disordered" evidence="1">
    <location>
        <begin position="1"/>
        <end position="24"/>
    </location>
</feature>
<name>A0ABR9DTL0_9MICO</name>
<evidence type="ECO:0000256" key="1">
    <source>
        <dbReference type="SAM" id="MobiDB-lite"/>
    </source>
</evidence>
<evidence type="ECO:0000313" key="2">
    <source>
        <dbReference type="EMBL" id="MBD9700477.1"/>
    </source>
</evidence>
<evidence type="ECO:0000313" key="3">
    <source>
        <dbReference type="Proteomes" id="UP000642107"/>
    </source>
</evidence>
<proteinExistence type="predicted"/>
<accession>A0ABR9DTL0</accession>
<dbReference type="Proteomes" id="UP000642107">
    <property type="component" value="Unassembled WGS sequence"/>
</dbReference>
<dbReference type="RefSeq" id="WP_192282198.1">
    <property type="nucleotide sequence ID" value="NZ_JACZDF010000012.1"/>
</dbReference>
<gene>
    <name evidence="2" type="ORF">IGS67_13460</name>
</gene>
<sequence>MATQKLYDLPVRHQDSDAEDLSPGARPHIAANGLRQMAAQALQSAGDEVVNAKTVLPWLMNALGAPFARGRSV</sequence>
<protein>
    <submittedName>
        <fullName evidence="2">Uncharacterized protein</fullName>
    </submittedName>
</protein>
<keyword evidence="3" id="KW-1185">Reference proteome</keyword>